<accession>A0A2T6ZCD7</accession>
<keyword evidence="7" id="KW-1133">Transmembrane helix</keyword>
<keyword evidence="4" id="KW-0862">Zinc</keyword>
<comment type="subcellular location">
    <subcellularLocation>
        <location evidence="1">Membrane</location>
        <topology evidence="1">Peripheral membrane protein</topology>
    </subcellularLocation>
</comment>
<evidence type="ECO:0000313" key="9">
    <source>
        <dbReference type="EMBL" id="PUU73161.1"/>
    </source>
</evidence>
<evidence type="ECO:0000256" key="5">
    <source>
        <dbReference type="ARBA" id="ARBA00023136"/>
    </source>
</evidence>
<evidence type="ECO:0000256" key="2">
    <source>
        <dbReference type="ARBA" id="ARBA00005975"/>
    </source>
</evidence>
<feature type="domain" description="LITAF" evidence="8">
    <location>
        <begin position="58"/>
        <end position="139"/>
    </location>
</feature>
<keyword evidence="7" id="KW-0812">Transmembrane</keyword>
<dbReference type="SMART" id="SM00714">
    <property type="entry name" value="LITAF"/>
    <property type="match status" value="1"/>
</dbReference>
<evidence type="ECO:0000256" key="4">
    <source>
        <dbReference type="ARBA" id="ARBA00022833"/>
    </source>
</evidence>
<dbReference type="GO" id="GO:0016020">
    <property type="term" value="C:membrane"/>
    <property type="evidence" value="ECO:0007669"/>
    <property type="project" value="UniProtKB-SubCell"/>
</dbReference>
<sequence>MAAHKTPPTNPPATTTPNDPPPPFSEIEPQPQSPPHAVNPEKPPIAPEPQPQPQPQPVAYIDTVPIQSLTRTPAPILCPICGARGLTVVNYETGNTTHLAALLLCFVVGLGCIPYLFKAFKDITHSCGSCGTMLAIWHRSGTPGGVEVLVHPMAPGPQVPVAGGVKQN</sequence>
<dbReference type="InterPro" id="IPR006629">
    <property type="entry name" value="LITAF"/>
</dbReference>
<dbReference type="PANTHER" id="PTHR23292">
    <property type="entry name" value="LIPOPOLYSACCHARIDE-INDUCED TUMOR NECROSIS FACTOR-ALPHA FACTOR"/>
    <property type="match status" value="1"/>
</dbReference>
<evidence type="ECO:0000256" key="6">
    <source>
        <dbReference type="SAM" id="MobiDB-lite"/>
    </source>
</evidence>
<keyword evidence="5 7" id="KW-0472">Membrane</keyword>
<keyword evidence="10" id="KW-1185">Reference proteome</keyword>
<feature type="compositionally biased region" description="Pro residues" evidence="6">
    <location>
        <begin position="41"/>
        <end position="56"/>
    </location>
</feature>
<dbReference type="GO" id="GO:0008270">
    <property type="term" value="F:zinc ion binding"/>
    <property type="evidence" value="ECO:0007669"/>
    <property type="project" value="TreeGrafter"/>
</dbReference>
<organism evidence="9 10">
    <name type="scientific">Tuber borchii</name>
    <name type="common">White truffle</name>
    <dbReference type="NCBI Taxonomy" id="42251"/>
    <lineage>
        <taxon>Eukaryota</taxon>
        <taxon>Fungi</taxon>
        <taxon>Dikarya</taxon>
        <taxon>Ascomycota</taxon>
        <taxon>Pezizomycotina</taxon>
        <taxon>Pezizomycetes</taxon>
        <taxon>Pezizales</taxon>
        <taxon>Tuberaceae</taxon>
        <taxon>Tuber</taxon>
    </lineage>
</organism>
<dbReference type="PROSITE" id="PS51837">
    <property type="entry name" value="LITAF"/>
    <property type="match status" value="1"/>
</dbReference>
<evidence type="ECO:0000313" key="10">
    <source>
        <dbReference type="Proteomes" id="UP000244722"/>
    </source>
</evidence>
<dbReference type="InterPro" id="IPR037519">
    <property type="entry name" value="LITAF_fam"/>
</dbReference>
<evidence type="ECO:0000256" key="7">
    <source>
        <dbReference type="SAM" id="Phobius"/>
    </source>
</evidence>
<name>A0A2T6ZCD7_TUBBO</name>
<evidence type="ECO:0000256" key="1">
    <source>
        <dbReference type="ARBA" id="ARBA00004170"/>
    </source>
</evidence>
<dbReference type="Pfam" id="PF10601">
    <property type="entry name" value="zf-LITAF-like"/>
    <property type="match status" value="1"/>
</dbReference>
<protein>
    <submittedName>
        <fullName evidence="9">LITAF-like zinc ribbon domain-domain-containing protein</fullName>
    </submittedName>
</protein>
<comment type="caution">
    <text evidence="9">The sequence shown here is derived from an EMBL/GenBank/DDBJ whole genome shotgun (WGS) entry which is preliminary data.</text>
</comment>
<proteinExistence type="inferred from homology"/>
<dbReference type="Proteomes" id="UP000244722">
    <property type="component" value="Unassembled WGS sequence"/>
</dbReference>
<feature type="transmembrane region" description="Helical" evidence="7">
    <location>
        <begin position="99"/>
        <end position="117"/>
    </location>
</feature>
<feature type="region of interest" description="Disordered" evidence="6">
    <location>
        <begin position="1"/>
        <end position="58"/>
    </location>
</feature>
<keyword evidence="3" id="KW-0479">Metal-binding</keyword>
<dbReference type="EMBL" id="NESQ01000408">
    <property type="protein sequence ID" value="PUU73161.1"/>
    <property type="molecule type" value="Genomic_DNA"/>
</dbReference>
<dbReference type="OrthoDB" id="5599753at2759"/>
<reference evidence="9 10" key="1">
    <citation type="submission" date="2017-04" db="EMBL/GenBank/DDBJ databases">
        <title>Draft genome sequence of Tuber borchii Vittad., a whitish edible truffle.</title>
        <authorList>
            <consortium name="DOE Joint Genome Institute"/>
            <person name="Murat C."/>
            <person name="Kuo A."/>
            <person name="Barry K.W."/>
            <person name="Clum A."/>
            <person name="Dockter R.B."/>
            <person name="Fauchery L."/>
            <person name="Iotti M."/>
            <person name="Kohler A."/>
            <person name="Labutti K."/>
            <person name="Lindquist E.A."/>
            <person name="Lipzen A."/>
            <person name="Ohm R.A."/>
            <person name="Wang M."/>
            <person name="Grigoriev I.V."/>
            <person name="Zambonelli A."/>
            <person name="Martin F.M."/>
        </authorList>
    </citation>
    <scope>NUCLEOTIDE SEQUENCE [LARGE SCALE GENOMIC DNA]</scope>
    <source>
        <strain evidence="9 10">Tbo3840</strain>
    </source>
</reference>
<dbReference type="PANTHER" id="PTHR23292:SF6">
    <property type="entry name" value="FI16602P1-RELATED"/>
    <property type="match status" value="1"/>
</dbReference>
<evidence type="ECO:0000259" key="8">
    <source>
        <dbReference type="PROSITE" id="PS51837"/>
    </source>
</evidence>
<evidence type="ECO:0000256" key="3">
    <source>
        <dbReference type="ARBA" id="ARBA00022723"/>
    </source>
</evidence>
<dbReference type="AlphaFoldDB" id="A0A2T6ZCD7"/>
<dbReference type="STRING" id="42251.A0A2T6ZCD7"/>
<gene>
    <name evidence="9" type="ORF">B9Z19DRAFT_1135749</name>
</gene>
<comment type="similarity">
    <text evidence="2">Belongs to the CDIP1/LITAF family.</text>
</comment>